<feature type="chain" id="PRO_5045567029" evidence="3">
    <location>
        <begin position="21"/>
        <end position="541"/>
    </location>
</feature>
<evidence type="ECO:0000256" key="3">
    <source>
        <dbReference type="SAM" id="SignalP"/>
    </source>
</evidence>
<feature type="domain" description="DUF5597" evidence="5">
    <location>
        <begin position="395"/>
        <end position="525"/>
    </location>
</feature>
<dbReference type="Pfam" id="PF02449">
    <property type="entry name" value="Glyco_hydro_42"/>
    <property type="match status" value="1"/>
</dbReference>
<comment type="caution">
    <text evidence="6">The sequence shown here is derived from an EMBL/GenBank/DDBJ whole genome shotgun (WGS) entry which is preliminary data.</text>
</comment>
<dbReference type="SUPFAM" id="SSF51445">
    <property type="entry name" value="(Trans)glycosidases"/>
    <property type="match status" value="1"/>
</dbReference>
<organism evidence="6 7">
    <name type="scientific">Mucilaginibacter pocheonensis</name>
    <dbReference type="NCBI Taxonomy" id="398050"/>
    <lineage>
        <taxon>Bacteria</taxon>
        <taxon>Pseudomonadati</taxon>
        <taxon>Bacteroidota</taxon>
        <taxon>Sphingobacteriia</taxon>
        <taxon>Sphingobacteriales</taxon>
        <taxon>Sphingobacteriaceae</taxon>
        <taxon>Mucilaginibacter</taxon>
    </lineage>
</organism>
<evidence type="ECO:0000313" key="6">
    <source>
        <dbReference type="EMBL" id="MDR6941636.1"/>
    </source>
</evidence>
<dbReference type="Gene3D" id="3.20.20.80">
    <property type="entry name" value="Glycosidases"/>
    <property type="match status" value="1"/>
</dbReference>
<protein>
    <submittedName>
        <fullName evidence="6">Beta-galactosidase GanA</fullName>
    </submittedName>
</protein>
<keyword evidence="2" id="KW-0326">Glycosidase</keyword>
<evidence type="ECO:0000259" key="5">
    <source>
        <dbReference type="Pfam" id="PF18120"/>
    </source>
</evidence>
<dbReference type="EMBL" id="JAVDUU010000002">
    <property type="protein sequence ID" value="MDR6941636.1"/>
    <property type="molecule type" value="Genomic_DNA"/>
</dbReference>
<evidence type="ECO:0000259" key="4">
    <source>
        <dbReference type="Pfam" id="PF02449"/>
    </source>
</evidence>
<keyword evidence="7" id="KW-1185">Reference proteome</keyword>
<dbReference type="InterPro" id="IPR013529">
    <property type="entry name" value="Glyco_hydro_42_N"/>
</dbReference>
<dbReference type="Pfam" id="PF18120">
    <property type="entry name" value="DUF5597"/>
    <property type="match status" value="1"/>
</dbReference>
<keyword evidence="1" id="KW-0378">Hydrolase</keyword>
<gene>
    <name evidence="6" type="ORF">J2W55_001478</name>
</gene>
<dbReference type="InterPro" id="IPR017853">
    <property type="entry name" value="GH"/>
</dbReference>
<sequence length="541" mass="61182">MSKYLIVTSLLALWVTVTHAQQITKAVPRLVKNGNTTQLLVDNKPYFILGGELGNSSASSTAYMKPVWPKLKKMNLNTLIAPVYWELMEPAEGKFNFSLVDDMILSARSNQMKLVLLWFGSWKNSMSCYAPEWVKTDLSRFPRAEDKNGKKQEILSPFSKSNLEADKRAFVKLMQHLKAIDGVQHTVIMMQVENEIGMLPDARCYEAVANNAFEQAVPDKLLNYLKDHRNSLFPETKNLWEKNDFKTNGNWETVFGKSLATDEAFMAWYYSVYVNEIALAGKQAYNLPMYINAALNRPGKKPGEYPSAGPLPQVADIWKAGAPAIDILAPDFYNPDFKHWSDLYTRASNPLFIPEIRFEEGVDAKAFFAFGNYNCLSFSPFSIESTEKPGKEPIGKAYYIIDQLIPLIAKNQPLGKVKGFLFDKDTADQKITLGNYILKVAHEYKLGWSAEAKNPVWPSTGVIVIEVAPSEYYVAGTGVVITFEPVSAGKKAGFISVDEGYFENNHWVNQRRMNGDQDHQGRHVRIPVSEYNIQHIKLYTY</sequence>
<feature type="domain" description="Glycoside hydrolase family 42 N-terminal" evidence="4">
    <location>
        <begin position="71"/>
        <end position="220"/>
    </location>
</feature>
<evidence type="ECO:0000256" key="2">
    <source>
        <dbReference type="ARBA" id="ARBA00023295"/>
    </source>
</evidence>
<dbReference type="Gene3D" id="2.60.220.20">
    <property type="entry name" value="putative beta-Galactosidase from caulobacter crescentus"/>
    <property type="match status" value="1"/>
</dbReference>
<name>A0ABU1T8U1_9SPHI</name>
<accession>A0ABU1T8U1</accession>
<dbReference type="Proteomes" id="UP001247620">
    <property type="component" value="Unassembled WGS sequence"/>
</dbReference>
<dbReference type="InterPro" id="IPR040719">
    <property type="entry name" value="DUF5597"/>
</dbReference>
<feature type="signal peptide" evidence="3">
    <location>
        <begin position="1"/>
        <end position="20"/>
    </location>
</feature>
<evidence type="ECO:0000256" key="1">
    <source>
        <dbReference type="ARBA" id="ARBA00022801"/>
    </source>
</evidence>
<reference evidence="6 7" key="1">
    <citation type="submission" date="2023-07" db="EMBL/GenBank/DDBJ databases">
        <title>Sorghum-associated microbial communities from plants grown in Nebraska, USA.</title>
        <authorList>
            <person name="Schachtman D."/>
        </authorList>
    </citation>
    <scope>NUCLEOTIDE SEQUENCE [LARGE SCALE GENOMIC DNA]</scope>
    <source>
        <strain evidence="6 7">3262</strain>
    </source>
</reference>
<keyword evidence="3" id="KW-0732">Signal</keyword>
<evidence type="ECO:0000313" key="7">
    <source>
        <dbReference type="Proteomes" id="UP001247620"/>
    </source>
</evidence>
<dbReference type="RefSeq" id="WP_310093625.1">
    <property type="nucleotide sequence ID" value="NZ_JAVDUU010000002.1"/>
</dbReference>
<proteinExistence type="predicted"/>